<evidence type="ECO:0000313" key="11">
    <source>
        <dbReference type="Proteomes" id="UP000033140"/>
    </source>
</evidence>
<proteinExistence type="inferred from homology"/>
<evidence type="ECO:0000256" key="3">
    <source>
        <dbReference type="ARBA" id="ARBA00009003"/>
    </source>
</evidence>
<dbReference type="PANTHER" id="PTHR32385">
    <property type="entry name" value="MANNOSYL PHOSPHORYLINOSITOL CERAMIDE SYNTHASE"/>
    <property type="match status" value="1"/>
</dbReference>
<dbReference type="InterPro" id="IPR007577">
    <property type="entry name" value="GlycoTrfase_DXD_sugar-bd_CS"/>
</dbReference>
<dbReference type="GO" id="GO:0000030">
    <property type="term" value="F:mannosyltransferase activity"/>
    <property type="evidence" value="ECO:0007669"/>
    <property type="project" value="TreeGrafter"/>
</dbReference>
<dbReference type="STRING" id="698492.A0A0E9NFR6"/>
<accession>A0A0E9NFR6</accession>
<evidence type="ECO:0000256" key="8">
    <source>
        <dbReference type="ARBA" id="ARBA00023136"/>
    </source>
</evidence>
<comment type="subcellular location">
    <subcellularLocation>
        <location evidence="2">Golgi apparatus</location>
        <location evidence="2">cis-Golgi network membrane</location>
        <topology evidence="2">Multi-pass membrane protein</topology>
    </subcellularLocation>
    <subcellularLocation>
        <location evidence="1">Golgi apparatus</location>
        <location evidence="1">trans-Golgi network membrane</location>
        <topology evidence="1">Multi-pass membrane protein</topology>
    </subcellularLocation>
</comment>
<keyword evidence="6 9" id="KW-1133">Transmembrane helix</keyword>
<dbReference type="PANTHER" id="PTHR32385:SF20">
    <property type="entry name" value="MANNOSYL PHOSPHORYLINOSITOL CERAMIDE SYNTHASE CSH1-RELATED"/>
    <property type="match status" value="1"/>
</dbReference>
<reference evidence="10 11" key="1">
    <citation type="journal article" date="2011" name="J. Gen. Appl. Microbiol.">
        <title>Draft genome sequencing of the enigmatic yeast Saitoella complicata.</title>
        <authorList>
            <person name="Nishida H."/>
            <person name="Hamamoto M."/>
            <person name="Sugiyama J."/>
        </authorList>
    </citation>
    <scope>NUCLEOTIDE SEQUENCE [LARGE SCALE GENOMIC DNA]</scope>
    <source>
        <strain evidence="10 11">NRRL Y-17804</strain>
    </source>
</reference>
<reference evidence="10 11" key="2">
    <citation type="journal article" date="2014" name="J. Gen. Appl. Microbiol.">
        <title>The early diverging ascomycetous budding yeast Saitoella complicata has three histone deacetylases belonging to the Clr6, Hos2, and Rpd3 lineages.</title>
        <authorList>
            <person name="Nishida H."/>
            <person name="Matsumoto T."/>
            <person name="Kondo S."/>
            <person name="Hamamoto M."/>
            <person name="Yoshikawa H."/>
        </authorList>
    </citation>
    <scope>NUCLEOTIDE SEQUENCE [LARGE SCALE GENOMIC DNA]</scope>
    <source>
        <strain evidence="10 11">NRRL Y-17804</strain>
    </source>
</reference>
<dbReference type="FunFam" id="3.90.550.20:FF:000001">
    <property type="entry name" value="MIPC synthase subunit (SurA)"/>
    <property type="match status" value="1"/>
</dbReference>
<evidence type="ECO:0000256" key="2">
    <source>
        <dbReference type="ARBA" id="ARBA00004257"/>
    </source>
</evidence>
<dbReference type="Pfam" id="PF04488">
    <property type="entry name" value="Gly_transf_sug"/>
    <property type="match status" value="1"/>
</dbReference>
<dbReference type="GO" id="GO:0032588">
    <property type="term" value="C:trans-Golgi network membrane"/>
    <property type="evidence" value="ECO:0007669"/>
    <property type="project" value="UniProtKB-ARBA"/>
</dbReference>
<keyword evidence="11" id="KW-1185">Reference proteome</keyword>
<dbReference type="Gene3D" id="3.90.550.20">
    <property type="match status" value="1"/>
</dbReference>
<dbReference type="RefSeq" id="XP_019023064.1">
    <property type="nucleotide sequence ID" value="XM_019169653.1"/>
</dbReference>
<dbReference type="EMBL" id="BACD03000016">
    <property type="protein sequence ID" value="GAO48658.1"/>
    <property type="molecule type" value="Genomic_DNA"/>
</dbReference>
<evidence type="ECO:0000256" key="1">
    <source>
        <dbReference type="ARBA" id="ARBA00004166"/>
    </source>
</evidence>
<keyword evidence="4" id="KW-0808">Transferase</keyword>
<feature type="transmembrane region" description="Helical" evidence="9">
    <location>
        <begin position="271"/>
        <end position="298"/>
    </location>
</feature>
<dbReference type="InterPro" id="IPR029044">
    <property type="entry name" value="Nucleotide-diphossugar_trans"/>
</dbReference>
<protein>
    <recommendedName>
        <fullName evidence="12">Mannosyl phosphorylinositol ceramide synthase SUR1</fullName>
    </recommendedName>
</protein>
<evidence type="ECO:0008006" key="12">
    <source>
        <dbReference type="Google" id="ProtNLM"/>
    </source>
</evidence>
<evidence type="ECO:0000256" key="4">
    <source>
        <dbReference type="ARBA" id="ARBA00022679"/>
    </source>
</evidence>
<dbReference type="GO" id="GO:0033106">
    <property type="term" value="C:cis-Golgi network membrane"/>
    <property type="evidence" value="ECO:0007669"/>
    <property type="project" value="UniProtKB-ARBA"/>
</dbReference>
<reference evidence="10 11" key="3">
    <citation type="journal article" date="2015" name="Genome Announc.">
        <title>Draft Genome Sequence of the Archiascomycetous Yeast Saitoella complicata.</title>
        <authorList>
            <person name="Yamauchi K."/>
            <person name="Kondo S."/>
            <person name="Hamamoto M."/>
            <person name="Takahashi Y."/>
            <person name="Ogura Y."/>
            <person name="Hayashi T."/>
            <person name="Nishida H."/>
        </authorList>
    </citation>
    <scope>NUCLEOTIDE SEQUENCE [LARGE SCALE GENOMIC DNA]</scope>
    <source>
        <strain evidence="10 11">NRRL Y-17804</strain>
    </source>
</reference>
<dbReference type="GO" id="GO:0051999">
    <property type="term" value="P:mannosyl-inositol phosphorylceramide biosynthetic process"/>
    <property type="evidence" value="ECO:0007669"/>
    <property type="project" value="UniProtKB-ARBA"/>
</dbReference>
<comment type="caution">
    <text evidence="10">The sequence shown here is derived from an EMBL/GenBank/DDBJ whole genome shotgun (WGS) entry which is preliminary data.</text>
</comment>
<dbReference type="OrthoDB" id="3647at2759"/>
<evidence type="ECO:0000256" key="5">
    <source>
        <dbReference type="ARBA" id="ARBA00022692"/>
    </source>
</evidence>
<dbReference type="AlphaFoldDB" id="A0A0E9NFR6"/>
<organism evidence="10 11">
    <name type="scientific">Saitoella complicata (strain BCRC 22490 / CBS 7301 / JCM 7358 / NBRC 10748 / NRRL Y-17804)</name>
    <dbReference type="NCBI Taxonomy" id="698492"/>
    <lineage>
        <taxon>Eukaryota</taxon>
        <taxon>Fungi</taxon>
        <taxon>Dikarya</taxon>
        <taxon>Ascomycota</taxon>
        <taxon>Taphrinomycotina</taxon>
        <taxon>Taphrinomycotina incertae sedis</taxon>
        <taxon>Saitoella</taxon>
    </lineage>
</organism>
<keyword evidence="8 9" id="KW-0472">Membrane</keyword>
<feature type="transmembrane region" description="Helical" evidence="9">
    <location>
        <begin position="6"/>
        <end position="31"/>
    </location>
</feature>
<dbReference type="SUPFAM" id="SSF53448">
    <property type="entry name" value="Nucleotide-diphospho-sugar transferases"/>
    <property type="match status" value="1"/>
</dbReference>
<evidence type="ECO:0000313" key="10">
    <source>
        <dbReference type="EMBL" id="GAO48658.1"/>
    </source>
</evidence>
<sequence length="345" mass="40626">MRRPLIIFLVINLFFISLLLHAFYTLITLLFEDCSADAIRAVDIPAPNSSMIDARPQHIPKIIHQTWKNETIPDKWREPQRTCLELHEDYSYMLWTDEKSRDFIAAEYPWFLDTFDSYPYPIQRADVIRYFVLAHYGGVYIDLDDGCNRRLDPLLSYPAWVRKTIPTGISNDAMGSVPHHPFFLRVIESLKPYARNWYMPYLTVMFSTGPLFLSVVWKDYIRWGVESESARVRVLMPDEYKGKFWSFFLGFSGSSWHQGDANFVFWAAKHWVFLTVLGFLTAAVVFIIGWVCYVKVYLRFTRRGRGKYIPLKKRDTWPVVVVERERRSSMSSEEDYAMDDITRIA</sequence>
<comment type="similarity">
    <text evidence="3">Belongs to the glycosyltransferase 32 family.</text>
</comment>
<keyword evidence="7" id="KW-0333">Golgi apparatus</keyword>
<evidence type="ECO:0000256" key="9">
    <source>
        <dbReference type="SAM" id="Phobius"/>
    </source>
</evidence>
<evidence type="ECO:0000256" key="7">
    <source>
        <dbReference type="ARBA" id="ARBA00023034"/>
    </source>
</evidence>
<dbReference type="InterPro" id="IPR051706">
    <property type="entry name" value="Glycosyltransferase_domain"/>
</dbReference>
<name>A0A0E9NFR6_SAICN</name>
<dbReference type="Proteomes" id="UP000033140">
    <property type="component" value="Unassembled WGS sequence"/>
</dbReference>
<gene>
    <name evidence="10" type="ORF">G7K_2828-t1</name>
</gene>
<evidence type="ECO:0000256" key="6">
    <source>
        <dbReference type="ARBA" id="ARBA00022989"/>
    </source>
</evidence>
<keyword evidence="5 9" id="KW-0812">Transmembrane</keyword>
<dbReference type="OMA" id="NRHSWSF"/>